<evidence type="ECO:0000313" key="9">
    <source>
        <dbReference type="RefSeq" id="XP_014665003.1"/>
    </source>
</evidence>
<dbReference type="Proteomes" id="UP000695022">
    <property type="component" value="Unplaced"/>
</dbReference>
<evidence type="ECO:0000259" key="7">
    <source>
        <dbReference type="SMART" id="SM01370"/>
    </source>
</evidence>
<evidence type="ECO:0000256" key="2">
    <source>
        <dbReference type="ARBA" id="ARBA00009368"/>
    </source>
</evidence>
<dbReference type="PANTHER" id="PTHR12228:SF0">
    <property type="entry name" value="TATA-BOX BINDING PROTEIN ASSOCIATED FACTOR 7"/>
    <property type="match status" value="1"/>
</dbReference>
<keyword evidence="8" id="KW-1185">Reference proteome</keyword>
<evidence type="ECO:0000313" key="8">
    <source>
        <dbReference type="Proteomes" id="UP000695022"/>
    </source>
</evidence>
<gene>
    <name evidence="9" type="primary">LOC106807229</name>
</gene>
<accession>A0ABM1DYI2</accession>
<evidence type="ECO:0000256" key="5">
    <source>
        <dbReference type="ARBA" id="ARBA00023242"/>
    </source>
</evidence>
<dbReference type="SMART" id="SM01370">
    <property type="entry name" value="TAFII55_N"/>
    <property type="match status" value="1"/>
</dbReference>
<dbReference type="PANTHER" id="PTHR12228">
    <property type="entry name" value="TRANSCRIPTION INITIATION FACTOR TFIID 55 KD SUBUNIT-RELATED"/>
    <property type="match status" value="1"/>
</dbReference>
<sequence>MFKPTHSLDKFKKREDVFELESQFILRLPLGAAQQLRRAVQSGAMNLKDRMSIELQPDMRNGTVRFDGMVFSAKVHSPGRYCRVHTRNTRTLDRKTHLQTATFGQMVICKETFDQSSQDEDGTGRKRDKKKEDKKYLWNHGITPPLKNVRKRRFRKTARKKYIEQPDVEKEVKALFKLDNEAVKVRWEVVTEDSDKKESMPISTGETTNIITLSPKASKANLLDVAISDIFGEAVSSSEDEAEINVMDLHDEESSQGPIQTSDLLAHAMGTLVSRRTHTVRLRRGSRRRRTRIARRRKQRTG</sequence>
<evidence type="ECO:0000256" key="6">
    <source>
        <dbReference type="SAM" id="MobiDB-lite"/>
    </source>
</evidence>
<name>A0ABM1DYI2_PRICU</name>
<dbReference type="InterPro" id="IPR037817">
    <property type="entry name" value="TAF7"/>
</dbReference>
<feature type="compositionally biased region" description="Basic and acidic residues" evidence="6">
    <location>
        <begin position="122"/>
        <end position="134"/>
    </location>
</feature>
<dbReference type="GeneID" id="106807229"/>
<feature type="region of interest" description="Disordered" evidence="6">
    <location>
        <begin position="277"/>
        <end position="302"/>
    </location>
</feature>
<organism evidence="8 9">
    <name type="scientific">Priapulus caudatus</name>
    <name type="common">Priapulid worm</name>
    <dbReference type="NCBI Taxonomy" id="37621"/>
    <lineage>
        <taxon>Eukaryota</taxon>
        <taxon>Metazoa</taxon>
        <taxon>Ecdysozoa</taxon>
        <taxon>Scalidophora</taxon>
        <taxon>Priapulida</taxon>
        <taxon>Priapulimorpha</taxon>
        <taxon>Priapulimorphida</taxon>
        <taxon>Priapulidae</taxon>
        <taxon>Priapulus</taxon>
    </lineage>
</organism>
<keyword evidence="4" id="KW-0804">Transcription</keyword>
<evidence type="ECO:0000256" key="4">
    <source>
        <dbReference type="ARBA" id="ARBA00023163"/>
    </source>
</evidence>
<comment type="similarity">
    <text evidence="2">Belongs to the TAF7 family.</text>
</comment>
<keyword evidence="3" id="KW-0805">Transcription regulation</keyword>
<feature type="domain" description="TAFII55 protein conserved region" evidence="7">
    <location>
        <begin position="20"/>
        <end position="184"/>
    </location>
</feature>
<feature type="region of interest" description="Disordered" evidence="6">
    <location>
        <begin position="115"/>
        <end position="134"/>
    </location>
</feature>
<evidence type="ECO:0000256" key="1">
    <source>
        <dbReference type="ARBA" id="ARBA00004123"/>
    </source>
</evidence>
<evidence type="ECO:0000256" key="3">
    <source>
        <dbReference type="ARBA" id="ARBA00023015"/>
    </source>
</evidence>
<proteinExistence type="inferred from homology"/>
<protein>
    <submittedName>
        <fullName evidence="9">Transcription initiation factor TFIID subunit 7-like</fullName>
    </submittedName>
</protein>
<dbReference type="Pfam" id="PF04658">
    <property type="entry name" value="TAFII55_N"/>
    <property type="match status" value="1"/>
</dbReference>
<comment type="subcellular location">
    <subcellularLocation>
        <location evidence="1">Nucleus</location>
    </subcellularLocation>
</comment>
<dbReference type="RefSeq" id="XP_014665003.1">
    <property type="nucleotide sequence ID" value="XM_014809517.1"/>
</dbReference>
<keyword evidence="5" id="KW-0539">Nucleus</keyword>
<dbReference type="CDD" id="cd08047">
    <property type="entry name" value="TAF7"/>
    <property type="match status" value="1"/>
</dbReference>
<dbReference type="InterPro" id="IPR006751">
    <property type="entry name" value="TAFII55_prot_cons_reg"/>
</dbReference>
<reference evidence="9" key="1">
    <citation type="submission" date="2025-08" db="UniProtKB">
        <authorList>
            <consortium name="RefSeq"/>
        </authorList>
    </citation>
    <scope>IDENTIFICATION</scope>
</reference>